<dbReference type="Pfam" id="PF14054">
    <property type="entry name" value="DUF4249"/>
    <property type="match status" value="1"/>
</dbReference>
<protein>
    <recommendedName>
        <fullName evidence="3">DUF4249 domain-containing protein</fullName>
    </recommendedName>
</protein>
<sequence length="288" mass="31744">MPISGISRGLIPVRALRAGVLAGLLAGGAALAGCGLQKDIDVVLPAYPAQLVVEAYLENGDVPRITVTESVDYLAAPTPQVPTDVTATLTLPDGRREALKFAPGVDRRTGKAYTHIGLRSLTARPGQTFGLELADTRGRRVTGTATAPVLVPIDTVEWVFNDKPEADRRAYVLMRFHDPATPLDYYRFQIHRRRVNQEPETDYVIEDRLNNGTEYSLGTGYDFKRDDTLVVSLYHLDRPYYQFLQSVQDARNANGNPFGQPSAIKSTIEGGLGVFTVLSYQRRQVIVR</sequence>
<gene>
    <name evidence="1" type="ORF">SAMN04487998_2420</name>
</gene>
<dbReference type="STRING" id="82805.SAMN04487998_2420"/>
<name>A0A1I0GI24_9BACT</name>
<dbReference type="AlphaFoldDB" id="A0A1I0GI24"/>
<evidence type="ECO:0008006" key="3">
    <source>
        <dbReference type="Google" id="ProtNLM"/>
    </source>
</evidence>
<reference evidence="2" key="1">
    <citation type="submission" date="2016-10" db="EMBL/GenBank/DDBJ databases">
        <authorList>
            <person name="Varghese N."/>
            <person name="Submissions S."/>
        </authorList>
    </citation>
    <scope>NUCLEOTIDE SEQUENCE [LARGE SCALE GENOMIC DNA]</scope>
    <source>
        <strain evidence="2">DSM 15310</strain>
    </source>
</reference>
<evidence type="ECO:0000313" key="2">
    <source>
        <dbReference type="Proteomes" id="UP000198697"/>
    </source>
</evidence>
<dbReference type="InterPro" id="IPR025345">
    <property type="entry name" value="DUF4249"/>
</dbReference>
<keyword evidence="2" id="KW-1185">Reference proteome</keyword>
<evidence type="ECO:0000313" key="1">
    <source>
        <dbReference type="EMBL" id="SET70548.1"/>
    </source>
</evidence>
<proteinExistence type="predicted"/>
<dbReference type="Proteomes" id="UP000198697">
    <property type="component" value="Unassembled WGS sequence"/>
</dbReference>
<accession>A0A1I0GI24</accession>
<dbReference type="EMBL" id="FOHS01000003">
    <property type="protein sequence ID" value="SET70548.1"/>
    <property type="molecule type" value="Genomic_DNA"/>
</dbReference>
<organism evidence="1 2">
    <name type="scientific">Hymenobacter actinosclerus</name>
    <dbReference type="NCBI Taxonomy" id="82805"/>
    <lineage>
        <taxon>Bacteria</taxon>
        <taxon>Pseudomonadati</taxon>
        <taxon>Bacteroidota</taxon>
        <taxon>Cytophagia</taxon>
        <taxon>Cytophagales</taxon>
        <taxon>Hymenobacteraceae</taxon>
        <taxon>Hymenobacter</taxon>
    </lineage>
</organism>